<evidence type="ECO:0000256" key="5">
    <source>
        <dbReference type="ARBA" id="ARBA00023012"/>
    </source>
</evidence>
<dbReference type="PROSITE" id="PS01124">
    <property type="entry name" value="HTH_ARAC_FAMILY_2"/>
    <property type="match status" value="1"/>
</dbReference>
<keyword evidence="5" id="KW-0902">Two-component regulatory system</keyword>
<dbReference type="SUPFAM" id="SSF46689">
    <property type="entry name" value="Homeodomain-like"/>
    <property type="match status" value="2"/>
</dbReference>
<name>A0A7I8DQV4_9FIRM</name>
<feature type="domain" description="Response regulatory" evidence="12">
    <location>
        <begin position="3"/>
        <end position="120"/>
    </location>
</feature>
<dbReference type="Proteomes" id="UP000515703">
    <property type="component" value="Chromosome"/>
</dbReference>
<dbReference type="Pfam" id="PF00072">
    <property type="entry name" value="Response_reg"/>
    <property type="match status" value="1"/>
</dbReference>
<dbReference type="SMART" id="SM00448">
    <property type="entry name" value="REC"/>
    <property type="match status" value="1"/>
</dbReference>
<dbReference type="GO" id="GO:0005737">
    <property type="term" value="C:cytoplasm"/>
    <property type="evidence" value="ECO:0007669"/>
    <property type="project" value="UniProtKB-SubCell"/>
</dbReference>
<dbReference type="GO" id="GO:0000160">
    <property type="term" value="P:phosphorelay signal transduction system"/>
    <property type="evidence" value="ECO:0007669"/>
    <property type="project" value="UniProtKB-KW"/>
</dbReference>
<evidence type="ECO:0000313" key="13">
    <source>
        <dbReference type="EMBL" id="BCJ99694.1"/>
    </source>
</evidence>
<keyword evidence="7 13" id="KW-0238">DNA-binding</keyword>
<organism evidence="13 14">
    <name type="scientific">Anaerocolumna chitinilytica</name>
    <dbReference type="NCBI Taxonomy" id="1727145"/>
    <lineage>
        <taxon>Bacteria</taxon>
        <taxon>Bacillati</taxon>
        <taxon>Bacillota</taxon>
        <taxon>Clostridia</taxon>
        <taxon>Lachnospirales</taxon>
        <taxon>Lachnospiraceae</taxon>
        <taxon>Anaerocolumna</taxon>
    </lineage>
</organism>
<dbReference type="PANTHER" id="PTHR42713">
    <property type="entry name" value="HISTIDINE KINASE-RELATED"/>
    <property type="match status" value="1"/>
</dbReference>
<dbReference type="KEGG" id="acht:bsdcttw_27350"/>
<dbReference type="InterPro" id="IPR001789">
    <property type="entry name" value="Sig_transdc_resp-reg_receiver"/>
</dbReference>
<evidence type="ECO:0000259" key="12">
    <source>
        <dbReference type="PROSITE" id="PS50110"/>
    </source>
</evidence>
<dbReference type="Gene3D" id="3.40.50.2300">
    <property type="match status" value="1"/>
</dbReference>
<dbReference type="EMBL" id="AP023368">
    <property type="protein sequence ID" value="BCJ99694.1"/>
    <property type="molecule type" value="Genomic_DNA"/>
</dbReference>
<dbReference type="InterPro" id="IPR018060">
    <property type="entry name" value="HTH_AraC"/>
</dbReference>
<evidence type="ECO:0000256" key="2">
    <source>
        <dbReference type="ARBA" id="ARBA00018672"/>
    </source>
</evidence>
<keyword evidence="14" id="KW-1185">Reference proteome</keyword>
<dbReference type="InterPro" id="IPR041522">
    <property type="entry name" value="CdaR_GGDEF"/>
</dbReference>
<dbReference type="Pfam" id="PF12833">
    <property type="entry name" value="HTH_18"/>
    <property type="match status" value="1"/>
</dbReference>
<dbReference type="AlphaFoldDB" id="A0A7I8DQV4"/>
<proteinExistence type="predicted"/>
<feature type="domain" description="HTH araC/xylS-type" evidence="11">
    <location>
        <begin position="436"/>
        <end position="535"/>
    </location>
</feature>
<dbReference type="SUPFAM" id="SSF52172">
    <property type="entry name" value="CheY-like"/>
    <property type="match status" value="1"/>
</dbReference>
<dbReference type="RefSeq" id="WP_185255438.1">
    <property type="nucleotide sequence ID" value="NZ_AP023368.1"/>
</dbReference>
<keyword evidence="6" id="KW-0805">Transcription regulation</keyword>
<sequence>MYKVFLVEDEIVIREGIKNKIPWEQEGFQIVGDESDGELAYPMIVRERPDILITDIKMPFMDGLELSKLLKKDMPQMKIIIISGYSDFGYAQKAIDIGVSEYLLKPVTSAKLVAAVKNAAEVIDKERKEKQILNQYQLLVYQKHGEKRKEFFNALVSGKMSLSQIIEQEEELGINMVASVFCVLLFQFKGQEDMYEYSDEIVQCEARMTEALRAFSDIRVFERGMDGWAFILLGETEGGINELTLELCDILIHICDNKVHYFGGIGKCVNRVRDLHKSYLDANRAFSLRYFESRDQFVSYIDVHNIKEYIGNRINVRELKLEKLDRALLEDFLKRGTIHDVNEFVDSYFEGFSTNAISSSIFRHYIIMDGYSVIMKFLKTLKYTEEMIYGSLKSLNCVPDQLYGLEECSKLYKTILKETIELRNRNSQKRYAALIDQAKEYILLQFTMSDLTLDKVASKVNVSPNYFSSLFNQETGMTFIEYLTDIRMEKAKEYLRCSGRKITEIGFMVGYQDSHYFSYLFKKTQYCTPSEYRMQGIGGE</sequence>
<dbReference type="Gene3D" id="1.10.10.60">
    <property type="entry name" value="Homeodomain-like"/>
    <property type="match status" value="2"/>
</dbReference>
<keyword evidence="8" id="KW-0804">Transcription</keyword>
<keyword evidence="4 10" id="KW-0597">Phosphoprotein</keyword>
<dbReference type="GO" id="GO:0043565">
    <property type="term" value="F:sequence-specific DNA binding"/>
    <property type="evidence" value="ECO:0007669"/>
    <property type="project" value="InterPro"/>
</dbReference>
<evidence type="ECO:0000313" key="14">
    <source>
        <dbReference type="Proteomes" id="UP000515703"/>
    </source>
</evidence>
<reference evidence="13 14" key="2">
    <citation type="submission" date="2020-08" db="EMBL/GenBank/DDBJ databases">
        <authorList>
            <person name="Ueki A."/>
            <person name="Tonouchi A."/>
        </authorList>
    </citation>
    <scope>NUCLEOTIDE SEQUENCE [LARGE SCALE GENOMIC DNA]</scope>
    <source>
        <strain evidence="13 14">CTTW</strain>
    </source>
</reference>
<evidence type="ECO:0000256" key="1">
    <source>
        <dbReference type="ARBA" id="ARBA00004496"/>
    </source>
</evidence>
<dbReference type="GO" id="GO:0003700">
    <property type="term" value="F:DNA-binding transcription factor activity"/>
    <property type="evidence" value="ECO:0007669"/>
    <property type="project" value="InterPro"/>
</dbReference>
<reference evidence="13 14" key="1">
    <citation type="submission" date="2020-08" db="EMBL/GenBank/DDBJ databases">
        <title>Draft genome sequencing of an Anaerocolumna strain isolated from anoxic soil subjected to BSD treatment.</title>
        <authorList>
            <person name="Uek A."/>
            <person name="Tonouchi A."/>
        </authorList>
    </citation>
    <scope>NUCLEOTIDE SEQUENCE [LARGE SCALE GENOMIC DNA]</scope>
    <source>
        <strain evidence="13 14">CTTW</strain>
    </source>
</reference>
<dbReference type="InterPro" id="IPR051552">
    <property type="entry name" value="HptR"/>
</dbReference>
<evidence type="ECO:0000256" key="6">
    <source>
        <dbReference type="ARBA" id="ARBA00023015"/>
    </source>
</evidence>
<feature type="modified residue" description="4-aspartylphosphate" evidence="10">
    <location>
        <position position="55"/>
    </location>
</feature>
<evidence type="ECO:0000256" key="4">
    <source>
        <dbReference type="ARBA" id="ARBA00022553"/>
    </source>
</evidence>
<protein>
    <recommendedName>
        <fullName evidence="2">Stage 0 sporulation protein A homolog</fullName>
    </recommendedName>
</protein>
<dbReference type="InterPro" id="IPR009057">
    <property type="entry name" value="Homeodomain-like_sf"/>
</dbReference>
<accession>A0A7I8DQV4</accession>
<dbReference type="PANTHER" id="PTHR42713:SF3">
    <property type="entry name" value="TRANSCRIPTIONAL REGULATORY PROTEIN HPTR"/>
    <property type="match status" value="1"/>
</dbReference>
<dbReference type="Pfam" id="PF17853">
    <property type="entry name" value="GGDEF_2"/>
    <property type="match status" value="1"/>
</dbReference>
<evidence type="ECO:0000256" key="10">
    <source>
        <dbReference type="PROSITE-ProRule" id="PRU00169"/>
    </source>
</evidence>
<dbReference type="SMART" id="SM00342">
    <property type="entry name" value="HTH_ARAC"/>
    <property type="match status" value="1"/>
</dbReference>
<evidence type="ECO:0000259" key="11">
    <source>
        <dbReference type="PROSITE" id="PS01124"/>
    </source>
</evidence>
<gene>
    <name evidence="13" type="ORF">bsdcttw_27350</name>
</gene>
<dbReference type="CDD" id="cd17536">
    <property type="entry name" value="REC_YesN-like"/>
    <property type="match status" value="1"/>
</dbReference>
<evidence type="ECO:0000256" key="3">
    <source>
        <dbReference type="ARBA" id="ARBA00022490"/>
    </source>
</evidence>
<evidence type="ECO:0000256" key="8">
    <source>
        <dbReference type="ARBA" id="ARBA00023163"/>
    </source>
</evidence>
<keyword evidence="3" id="KW-0963">Cytoplasm</keyword>
<evidence type="ECO:0000256" key="9">
    <source>
        <dbReference type="ARBA" id="ARBA00024867"/>
    </source>
</evidence>
<dbReference type="InterPro" id="IPR011006">
    <property type="entry name" value="CheY-like_superfamily"/>
</dbReference>
<evidence type="ECO:0000256" key="7">
    <source>
        <dbReference type="ARBA" id="ARBA00023125"/>
    </source>
</evidence>
<comment type="function">
    <text evidence="9">May play the central regulatory role in sporulation. It may be an element of the effector pathway responsible for the activation of sporulation genes in response to nutritional stress. Spo0A may act in concert with spo0H (a sigma factor) to control the expression of some genes that are critical to the sporulation process.</text>
</comment>
<dbReference type="PROSITE" id="PS50110">
    <property type="entry name" value="RESPONSE_REGULATORY"/>
    <property type="match status" value="1"/>
</dbReference>
<comment type="subcellular location">
    <subcellularLocation>
        <location evidence="1">Cytoplasm</location>
    </subcellularLocation>
</comment>